<comment type="caution">
    <text evidence="2">The sequence shown here is derived from an EMBL/GenBank/DDBJ whole genome shotgun (WGS) entry which is preliminary data.</text>
</comment>
<keyword evidence="1" id="KW-0812">Transmembrane</keyword>
<organism evidence="2 3">
    <name type="scientific">Brevibacillus thermoruber</name>
    <dbReference type="NCBI Taxonomy" id="33942"/>
    <lineage>
        <taxon>Bacteria</taxon>
        <taxon>Bacillati</taxon>
        <taxon>Bacillota</taxon>
        <taxon>Bacilli</taxon>
        <taxon>Bacillales</taxon>
        <taxon>Paenibacillaceae</taxon>
        <taxon>Brevibacillus</taxon>
    </lineage>
</organism>
<dbReference type="AlphaFoldDB" id="A0A9X3Z4T8"/>
<accession>A0A9X3Z4T8</accession>
<dbReference type="InterPro" id="IPR032531">
    <property type="entry name" value="DUF4956"/>
</dbReference>
<gene>
    <name evidence="2" type="ORF">O3V59_17860</name>
</gene>
<feature type="transmembrane region" description="Helical" evidence="1">
    <location>
        <begin position="26"/>
        <end position="47"/>
    </location>
</feature>
<feature type="transmembrane region" description="Helical" evidence="1">
    <location>
        <begin position="59"/>
        <end position="89"/>
    </location>
</feature>
<protein>
    <submittedName>
        <fullName evidence="2">DUF4956 domain-containing protein</fullName>
    </submittedName>
</protein>
<dbReference type="RefSeq" id="WP_029097918.1">
    <property type="nucleotide sequence ID" value="NZ_JAPYYP010000028.1"/>
</dbReference>
<sequence>MDELITFRDIIKKSVLNLEAFANVSWVDMCWGLLVAFAVGMFIYYVYRACYRGVVYSHNYNVTFVLMTIITALIIMTISTNIVLSLGMVGALSIVRFRTAVKDPMDIVYMFWAVSAGIAAGAKIYPVAIFGSLVVGGTIWWLSRRKEATSPYLLILHYEAIAEEEVKRRIRKMNAVLKSKTVRKELTELTVELRIRDDNTAFVNDFSALEGVKDVVLVSYNGEYAQ</sequence>
<evidence type="ECO:0000256" key="1">
    <source>
        <dbReference type="SAM" id="Phobius"/>
    </source>
</evidence>
<keyword evidence="3" id="KW-1185">Reference proteome</keyword>
<keyword evidence="1" id="KW-1133">Transmembrane helix</keyword>
<dbReference type="Proteomes" id="UP001151071">
    <property type="component" value="Unassembled WGS sequence"/>
</dbReference>
<keyword evidence="1" id="KW-0472">Membrane</keyword>
<proteinExistence type="predicted"/>
<dbReference type="Pfam" id="PF16316">
    <property type="entry name" value="DUF4956"/>
    <property type="match status" value="1"/>
</dbReference>
<name>A0A9X3Z4T8_9BACL</name>
<reference evidence="2" key="1">
    <citation type="submission" date="2022-12" db="EMBL/GenBank/DDBJ databases">
        <title>Draft genome sequence of the thermophilic strain Brevibacillus thermoruber HT42, isolated from Los Humeros, Puebla, Mexico, with biotechnological potential.</title>
        <authorList>
            <person name="Lara Sanchez J."/>
            <person name="Solis Palacios R."/>
            <person name="Bustos Baena A.S."/>
            <person name="Ruz Baez A.E."/>
            <person name="Espinosa Luna G."/>
            <person name="Oliart Ros R.M."/>
        </authorList>
    </citation>
    <scope>NUCLEOTIDE SEQUENCE</scope>
    <source>
        <strain evidence="2">HT42</strain>
    </source>
</reference>
<dbReference type="EMBL" id="JAPYYP010000028">
    <property type="protein sequence ID" value="MDA5110237.1"/>
    <property type="molecule type" value="Genomic_DNA"/>
</dbReference>
<evidence type="ECO:0000313" key="3">
    <source>
        <dbReference type="Proteomes" id="UP001151071"/>
    </source>
</evidence>
<feature type="transmembrane region" description="Helical" evidence="1">
    <location>
        <begin position="109"/>
        <end position="142"/>
    </location>
</feature>
<evidence type="ECO:0000313" key="2">
    <source>
        <dbReference type="EMBL" id="MDA5110237.1"/>
    </source>
</evidence>